<feature type="transmembrane region" description="Helical" evidence="1">
    <location>
        <begin position="275"/>
        <end position="294"/>
    </location>
</feature>
<keyword evidence="1" id="KW-0472">Membrane</keyword>
<dbReference type="EMBL" id="DXDA01000065">
    <property type="protein sequence ID" value="HIY69429.1"/>
    <property type="molecule type" value="Genomic_DNA"/>
</dbReference>
<feature type="transmembrane region" description="Helical" evidence="1">
    <location>
        <begin position="52"/>
        <end position="70"/>
    </location>
</feature>
<name>A0A9D1Z0Q8_9BACT</name>
<reference evidence="2" key="1">
    <citation type="journal article" date="2021" name="PeerJ">
        <title>Extensive microbial diversity within the chicken gut microbiome revealed by metagenomics and culture.</title>
        <authorList>
            <person name="Gilroy R."/>
            <person name="Ravi A."/>
            <person name="Getino M."/>
            <person name="Pursley I."/>
            <person name="Horton D.L."/>
            <person name="Alikhan N.F."/>
            <person name="Baker D."/>
            <person name="Gharbi K."/>
            <person name="Hall N."/>
            <person name="Watson M."/>
            <person name="Adriaenssens E.M."/>
            <person name="Foster-Nyarko E."/>
            <person name="Jarju S."/>
            <person name="Secka A."/>
            <person name="Antonio M."/>
            <person name="Oren A."/>
            <person name="Chaudhuri R.R."/>
            <person name="La Ragione R."/>
            <person name="Hildebrand F."/>
            <person name="Pallen M.J."/>
        </authorList>
    </citation>
    <scope>NUCLEOTIDE SEQUENCE</scope>
    <source>
        <strain evidence="2">5134</strain>
    </source>
</reference>
<feature type="transmembrane region" description="Helical" evidence="1">
    <location>
        <begin position="170"/>
        <end position="191"/>
    </location>
</feature>
<dbReference type="InterPro" id="IPR025291">
    <property type="entry name" value="DUF4153"/>
</dbReference>
<keyword evidence="1" id="KW-0812">Transmembrane</keyword>
<feature type="transmembrane region" description="Helical" evidence="1">
    <location>
        <begin position="332"/>
        <end position="351"/>
    </location>
</feature>
<evidence type="ECO:0000313" key="2">
    <source>
        <dbReference type="EMBL" id="HIY69429.1"/>
    </source>
</evidence>
<proteinExistence type="predicted"/>
<feature type="transmembrane region" description="Helical" evidence="1">
    <location>
        <begin position="139"/>
        <end position="164"/>
    </location>
</feature>
<gene>
    <name evidence="2" type="ORF">H9828_08430</name>
</gene>
<evidence type="ECO:0000313" key="3">
    <source>
        <dbReference type="Proteomes" id="UP000886844"/>
    </source>
</evidence>
<feature type="transmembrane region" description="Helical" evidence="1">
    <location>
        <begin position="212"/>
        <end position="233"/>
    </location>
</feature>
<reference evidence="2" key="2">
    <citation type="submission" date="2021-04" db="EMBL/GenBank/DDBJ databases">
        <authorList>
            <person name="Gilroy R."/>
        </authorList>
    </citation>
    <scope>NUCLEOTIDE SEQUENCE</scope>
    <source>
        <strain evidence="2">5134</strain>
    </source>
</reference>
<feature type="transmembrane region" description="Helical" evidence="1">
    <location>
        <begin position="306"/>
        <end position="325"/>
    </location>
</feature>
<keyword evidence="1" id="KW-1133">Transmembrane helix</keyword>
<feature type="transmembrane region" description="Helical" evidence="1">
    <location>
        <begin position="100"/>
        <end position="118"/>
    </location>
</feature>
<feature type="transmembrane region" description="Helical" evidence="1">
    <location>
        <begin position="77"/>
        <end position="94"/>
    </location>
</feature>
<evidence type="ECO:0000256" key="1">
    <source>
        <dbReference type="SAM" id="Phobius"/>
    </source>
</evidence>
<protein>
    <submittedName>
        <fullName evidence="2">DUF4153 domain-containing protein</fullName>
    </submittedName>
</protein>
<accession>A0A9D1Z0Q8</accession>
<feature type="transmembrane region" description="Helical" evidence="1">
    <location>
        <begin position="245"/>
        <end position="263"/>
    </location>
</feature>
<dbReference type="Proteomes" id="UP000886844">
    <property type="component" value="Unassembled WGS sequence"/>
</dbReference>
<dbReference type="Pfam" id="PF13687">
    <property type="entry name" value="DUF4153"/>
    <property type="match status" value="1"/>
</dbReference>
<sequence length="576" mass="65237">MKLNLRERLAEFRAGLLTVLRRHPLELLLLLALTVTLIVCLEIDEDPNGPRMLVLGWGALLLLIVNRLAGRSVWRRIYWVAWAPLVPLFLWPGLSGWVESAQAIVTFTILTPLALLACRRAVVNERFVADALVYLRSGVLAMLFAYVAYGLFEAILWSAAYIFGFSDARWVAHLSADLFFVTQFFAVPTLFMMMLDRWEEARFGSSRVLEVLLNWVVTPAVAIYAAILYLYLLKILFTWTLPEGGVAYLVFGFTITALLVKALRLPLEKRTLDWFYDRFSLVALPLVALFWVGVARRVGEYGLTVPRIYLLVCGGLMTLCILFFLSRRAGRYLWVVLAALIAFAAVAYIPALEPERAALRSQTRRVERIADRLGRLDAASGRLSLAPASLADTVHRKEYRELYEALAYVERDSAAFARFGVEEVNDLVEILPAVMHDYVQWGWKPAVGEVVEANPSVEVYLPQNAGFEVDGSYSRCYVNLTVWNPESYSFGNDTLRFYLGEERPVLEVTGAEVLKKQLGQSGFDLSTGLEPSREQALRLLNYRDDRCCILFDHLSVERRDSVDVITSLTVHSLWLR</sequence>
<comment type="caution">
    <text evidence="2">The sequence shown here is derived from an EMBL/GenBank/DDBJ whole genome shotgun (WGS) entry which is preliminary data.</text>
</comment>
<dbReference type="AlphaFoldDB" id="A0A9D1Z0Q8"/>
<organism evidence="2 3">
    <name type="scientific">Candidatus Alistipes intestinigallinarum</name>
    <dbReference type="NCBI Taxonomy" id="2838440"/>
    <lineage>
        <taxon>Bacteria</taxon>
        <taxon>Pseudomonadati</taxon>
        <taxon>Bacteroidota</taxon>
        <taxon>Bacteroidia</taxon>
        <taxon>Bacteroidales</taxon>
        <taxon>Rikenellaceae</taxon>
        <taxon>Alistipes</taxon>
    </lineage>
</organism>